<dbReference type="SMART" id="SM00062">
    <property type="entry name" value="PBPb"/>
    <property type="match status" value="1"/>
</dbReference>
<feature type="domain" description="Solute-binding protein family 3/N-terminal" evidence="6">
    <location>
        <begin position="47"/>
        <end position="271"/>
    </location>
</feature>
<dbReference type="GO" id="GO:0030288">
    <property type="term" value="C:outer membrane-bounded periplasmic space"/>
    <property type="evidence" value="ECO:0007669"/>
    <property type="project" value="TreeGrafter"/>
</dbReference>
<dbReference type="RefSeq" id="WP_175347425.1">
    <property type="nucleotide sequence ID" value="NZ_JABMCI010000062.1"/>
</dbReference>
<feature type="region of interest" description="Disordered" evidence="4">
    <location>
        <begin position="22"/>
        <end position="46"/>
    </location>
</feature>
<dbReference type="CDD" id="cd13690">
    <property type="entry name" value="PBP2_GluB"/>
    <property type="match status" value="1"/>
</dbReference>
<dbReference type="InterPro" id="IPR001638">
    <property type="entry name" value="Solute-binding_3/MltF_N"/>
</dbReference>
<dbReference type="PANTHER" id="PTHR30085">
    <property type="entry name" value="AMINO ACID ABC TRANSPORTER PERMEASE"/>
    <property type="match status" value="1"/>
</dbReference>
<evidence type="ECO:0000313" key="8">
    <source>
        <dbReference type="Proteomes" id="UP000565724"/>
    </source>
</evidence>
<dbReference type="Proteomes" id="UP000565724">
    <property type="component" value="Unassembled WGS sequence"/>
</dbReference>
<dbReference type="Gene3D" id="3.40.190.10">
    <property type="entry name" value="Periplasmic binding protein-like II"/>
    <property type="match status" value="2"/>
</dbReference>
<evidence type="ECO:0000256" key="3">
    <source>
        <dbReference type="ARBA" id="ARBA00022729"/>
    </source>
</evidence>
<dbReference type="SUPFAM" id="SSF53850">
    <property type="entry name" value="Periplasmic binding protein-like II"/>
    <property type="match status" value="1"/>
</dbReference>
<dbReference type="InterPro" id="IPR051455">
    <property type="entry name" value="Bact_solute-bind_prot3"/>
</dbReference>
<gene>
    <name evidence="7" type="ORF">HP550_09385</name>
</gene>
<accession>A0A7Y6A2I6</accession>
<sequence length="288" mass="30024">MRRGRLVLALAAAATLTLAGCSSGGDDDADAGATSEETEASGGAEGTIKIGIKFDQPGLGFQEGSEYTGFDVDVAKFVAGELGYGEDQIEWVQSPSAQRETLLQNGQVDMIFATYSITDKRKEVVSFAGPYFVAGQDLLVAADDDTITGPEDLEGKNLCSVTGSTSAQRIKDEYATGTNLLEQPGYAECVTALTAGTVDAVTTDDIILAGLAAVPANEGKVKVVGNPFSEENYGVGIPKESDKCEAINEAITKMIDDGTWQELLDKNVGASGYQANEELNPPTPAACA</sequence>
<dbReference type="AlphaFoldDB" id="A0A7Y6A2I6"/>
<evidence type="ECO:0000256" key="5">
    <source>
        <dbReference type="SAM" id="SignalP"/>
    </source>
</evidence>
<keyword evidence="3 5" id="KW-0732">Signal</keyword>
<evidence type="ECO:0000313" key="7">
    <source>
        <dbReference type="EMBL" id="NUU17462.1"/>
    </source>
</evidence>
<feature type="chain" id="PRO_5038941775" evidence="5">
    <location>
        <begin position="20"/>
        <end position="288"/>
    </location>
</feature>
<organism evidence="7 8">
    <name type="scientific">Cellulomonas humilata</name>
    <dbReference type="NCBI Taxonomy" id="144055"/>
    <lineage>
        <taxon>Bacteria</taxon>
        <taxon>Bacillati</taxon>
        <taxon>Actinomycetota</taxon>
        <taxon>Actinomycetes</taxon>
        <taxon>Micrococcales</taxon>
        <taxon>Cellulomonadaceae</taxon>
        <taxon>Cellulomonas</taxon>
    </lineage>
</organism>
<evidence type="ECO:0000256" key="2">
    <source>
        <dbReference type="ARBA" id="ARBA00022448"/>
    </source>
</evidence>
<evidence type="ECO:0000259" key="6">
    <source>
        <dbReference type="SMART" id="SM00062"/>
    </source>
</evidence>
<protein>
    <submittedName>
        <fullName evidence="7">Glutamate ABC transporter substrate-binding protein</fullName>
    </submittedName>
</protein>
<comment type="caution">
    <text evidence="7">The sequence shown here is derived from an EMBL/GenBank/DDBJ whole genome shotgun (WGS) entry which is preliminary data.</text>
</comment>
<evidence type="ECO:0000256" key="1">
    <source>
        <dbReference type="ARBA" id="ARBA00010333"/>
    </source>
</evidence>
<dbReference type="GO" id="GO:0006865">
    <property type="term" value="P:amino acid transport"/>
    <property type="evidence" value="ECO:0007669"/>
    <property type="project" value="TreeGrafter"/>
</dbReference>
<dbReference type="GO" id="GO:0005576">
    <property type="term" value="C:extracellular region"/>
    <property type="evidence" value="ECO:0007669"/>
    <property type="project" value="TreeGrafter"/>
</dbReference>
<dbReference type="EMBL" id="JABMCI010000062">
    <property type="protein sequence ID" value="NUU17462.1"/>
    <property type="molecule type" value="Genomic_DNA"/>
</dbReference>
<name>A0A7Y6A2I6_9CELL</name>
<evidence type="ECO:0000256" key="4">
    <source>
        <dbReference type="SAM" id="MobiDB-lite"/>
    </source>
</evidence>
<comment type="similarity">
    <text evidence="1">Belongs to the bacterial solute-binding protein 3 family.</text>
</comment>
<feature type="signal peptide" evidence="5">
    <location>
        <begin position="1"/>
        <end position="19"/>
    </location>
</feature>
<keyword evidence="8" id="KW-1185">Reference proteome</keyword>
<keyword evidence="2" id="KW-0813">Transport</keyword>
<dbReference type="Pfam" id="PF00497">
    <property type="entry name" value="SBP_bac_3"/>
    <property type="match status" value="1"/>
</dbReference>
<reference evidence="7 8" key="1">
    <citation type="submission" date="2020-05" db="EMBL/GenBank/DDBJ databases">
        <title>Genome Sequencing of Type Strains.</title>
        <authorList>
            <person name="Lemaire J.F."/>
            <person name="Inderbitzin P."/>
            <person name="Gregorio O.A."/>
            <person name="Collins S.B."/>
            <person name="Wespe N."/>
            <person name="Knight-Connoni V."/>
        </authorList>
    </citation>
    <scope>NUCLEOTIDE SEQUENCE [LARGE SCALE GENOMIC DNA]</scope>
    <source>
        <strain evidence="7 8">ATCC 25174</strain>
    </source>
</reference>
<proteinExistence type="inferred from homology"/>
<dbReference type="PROSITE" id="PS51257">
    <property type="entry name" value="PROKAR_LIPOPROTEIN"/>
    <property type="match status" value="1"/>
</dbReference>
<dbReference type="PANTHER" id="PTHR30085:SF6">
    <property type="entry name" value="ABC TRANSPORTER GLUTAMINE-BINDING PROTEIN GLNH"/>
    <property type="match status" value="1"/>
</dbReference>